<sequence>MQLPSFAPVTDGSIRCSALPQEIVSARARGIKRRKRLNLESKMSQKFSAAAEPAILDFTKS</sequence>
<name>A0A926D9Q6_9FIRM</name>
<accession>A0A926D9Q6</accession>
<comment type="caution">
    <text evidence="1">The sequence shown here is derived from an EMBL/GenBank/DDBJ whole genome shotgun (WGS) entry which is preliminary data.</text>
</comment>
<dbReference type="AlphaFoldDB" id="A0A926D9Q6"/>
<dbReference type="EMBL" id="JACRSN010000006">
    <property type="protein sequence ID" value="MBC8533384.1"/>
    <property type="molecule type" value="Genomic_DNA"/>
</dbReference>
<keyword evidence="2" id="KW-1185">Reference proteome</keyword>
<reference evidence="1" key="1">
    <citation type="submission" date="2020-08" db="EMBL/GenBank/DDBJ databases">
        <title>Genome public.</title>
        <authorList>
            <person name="Liu C."/>
            <person name="Sun Q."/>
        </authorList>
    </citation>
    <scope>NUCLEOTIDE SEQUENCE</scope>
    <source>
        <strain evidence="1">NSJ-40</strain>
    </source>
</reference>
<proteinExistence type="predicted"/>
<gene>
    <name evidence="1" type="ORF">IAG03_05060</name>
</gene>
<dbReference type="RefSeq" id="WP_249318746.1">
    <property type="nucleotide sequence ID" value="NZ_JACRSN010000006.1"/>
</dbReference>
<dbReference type="Proteomes" id="UP000651482">
    <property type="component" value="Unassembled WGS sequence"/>
</dbReference>
<evidence type="ECO:0000313" key="1">
    <source>
        <dbReference type="EMBL" id="MBC8533384.1"/>
    </source>
</evidence>
<protein>
    <submittedName>
        <fullName evidence="1">Uncharacterized protein</fullName>
    </submittedName>
</protein>
<evidence type="ECO:0000313" key="2">
    <source>
        <dbReference type="Proteomes" id="UP000651482"/>
    </source>
</evidence>
<organism evidence="1 2">
    <name type="scientific">Yeguia hominis</name>
    <dbReference type="NCBI Taxonomy" id="2763662"/>
    <lineage>
        <taxon>Bacteria</taxon>
        <taxon>Bacillati</taxon>
        <taxon>Bacillota</taxon>
        <taxon>Clostridia</taxon>
        <taxon>Eubacteriales</taxon>
        <taxon>Yeguiaceae</taxon>
        <taxon>Yeguia</taxon>
    </lineage>
</organism>